<dbReference type="Proteomes" id="UP000516421">
    <property type="component" value="Chromosome"/>
</dbReference>
<evidence type="ECO:0000259" key="1">
    <source>
        <dbReference type="PROSITE" id="PS51340"/>
    </source>
</evidence>
<dbReference type="PROSITE" id="PS51340">
    <property type="entry name" value="MOSC"/>
    <property type="match status" value="1"/>
</dbReference>
<proteinExistence type="predicted"/>
<dbReference type="SUPFAM" id="SSF141673">
    <property type="entry name" value="MOSC N-terminal domain-like"/>
    <property type="match status" value="1"/>
</dbReference>
<protein>
    <submittedName>
        <fullName evidence="2">MOSC domain-containing protein</fullName>
    </submittedName>
</protein>
<dbReference type="KEGG" id="rama:IDM48_01635"/>
<reference evidence="2 3" key="1">
    <citation type="submission" date="2020-09" db="EMBL/GenBank/DDBJ databases">
        <title>Investigation of environmental microbe.</title>
        <authorList>
            <person name="Ou Y."/>
            <person name="Kang Q."/>
        </authorList>
    </citation>
    <scope>NUCLEOTIDE SEQUENCE [LARGE SCALE GENOMIC DNA]</scope>
    <source>
        <strain evidence="2 3">KJZ-9</strain>
    </source>
</reference>
<sequence>MKTLTVSSFGYSPMKGTQHMHRRSGHLLNSFLQEDRRLCLVDITSRKVIRTVQHPELMAIEVFLDIEKASACIVFPGKKGREVKLVPQETAIGDFWGRSVTLGILDTPVNQLFSDLLRQEVSLALVEPGAILFGAPFSLIGSATIEELASQLNYPSLVHEAARFRSTFLIKTERPFEEEKWEGESFILRNERGFLPANLQNQIITVGQPIGRCAVVDSNPATGTRDLKLLKHLAKTRLLTSAGEPRLGMYAKAG</sequence>
<dbReference type="GO" id="GO:0030151">
    <property type="term" value="F:molybdenum ion binding"/>
    <property type="evidence" value="ECO:0007669"/>
    <property type="project" value="InterPro"/>
</dbReference>
<evidence type="ECO:0000313" key="3">
    <source>
        <dbReference type="Proteomes" id="UP000516421"/>
    </source>
</evidence>
<keyword evidence="3" id="KW-1185">Reference proteome</keyword>
<dbReference type="InterPro" id="IPR005302">
    <property type="entry name" value="MoCF_Sase_C"/>
</dbReference>
<dbReference type="AlphaFoldDB" id="A0A7H2BKI0"/>
<dbReference type="EMBL" id="CP061538">
    <property type="protein sequence ID" value="QNV40176.1"/>
    <property type="molecule type" value="Genomic_DNA"/>
</dbReference>
<gene>
    <name evidence="2" type="ORF">IDM48_01635</name>
</gene>
<organism evidence="2 3">
    <name type="scientific">Rothia amarae</name>
    <dbReference type="NCBI Taxonomy" id="169480"/>
    <lineage>
        <taxon>Bacteria</taxon>
        <taxon>Bacillati</taxon>
        <taxon>Actinomycetota</taxon>
        <taxon>Actinomycetes</taxon>
        <taxon>Micrococcales</taxon>
        <taxon>Micrococcaceae</taxon>
        <taxon>Rothia</taxon>
    </lineage>
</organism>
<dbReference type="GO" id="GO:0003824">
    <property type="term" value="F:catalytic activity"/>
    <property type="evidence" value="ECO:0007669"/>
    <property type="project" value="InterPro"/>
</dbReference>
<feature type="domain" description="MOSC" evidence="1">
    <location>
        <begin position="84"/>
        <end position="254"/>
    </location>
</feature>
<dbReference type="GO" id="GO:0030170">
    <property type="term" value="F:pyridoxal phosphate binding"/>
    <property type="evidence" value="ECO:0007669"/>
    <property type="project" value="InterPro"/>
</dbReference>
<name>A0A7H2BKI0_9MICC</name>
<evidence type="ECO:0000313" key="2">
    <source>
        <dbReference type="EMBL" id="QNV40176.1"/>
    </source>
</evidence>
<dbReference type="RefSeq" id="WP_083147318.1">
    <property type="nucleotide sequence ID" value="NZ_BAAAHX010000021.1"/>
</dbReference>
<accession>A0A7H2BKI0</accession>